<feature type="compositionally biased region" description="Low complexity" evidence="1">
    <location>
        <begin position="40"/>
        <end position="52"/>
    </location>
</feature>
<dbReference type="EMBL" id="LMWN01000008">
    <property type="protein sequence ID" value="KUN08308.1"/>
    <property type="molecule type" value="Genomic_DNA"/>
</dbReference>
<reference evidence="2 3" key="1">
    <citation type="submission" date="2015-10" db="EMBL/GenBank/DDBJ databases">
        <title>Draft genome sequence of Streptomyces yokosukanensis DSM 40224, type strain for the species Streptomyces yokosukanensis.</title>
        <authorList>
            <person name="Ruckert C."/>
            <person name="Winkler A."/>
            <person name="Kalinowski J."/>
            <person name="Kampfer P."/>
            <person name="Glaeser S."/>
        </authorList>
    </citation>
    <scope>NUCLEOTIDE SEQUENCE [LARGE SCALE GENOMIC DNA]</scope>
    <source>
        <strain evidence="2 3">DSM 40224</strain>
    </source>
</reference>
<dbReference type="RefSeq" id="WP_067119517.1">
    <property type="nucleotide sequence ID" value="NZ_JBFACD010000023.1"/>
</dbReference>
<sequence>MAGTSSGIVAGLAVAALGAVGFLGYQARATVPASLAGTTAASASPSTTAGGAPRDHHSTALPSASGTGERVVYSLDDDRVWLVDRTDQVERTYRVDPGSVDPVPGTYWVHSRSSAVTGTDGTPVEHVVRFTEVDGVAIGFSAAVSTAPGPVAEPDARTGGIRETRADGEAMWEFATIGVRVFVIR</sequence>
<feature type="region of interest" description="Disordered" evidence="1">
    <location>
        <begin position="40"/>
        <end position="68"/>
    </location>
</feature>
<dbReference type="OrthoDB" id="5242394at2"/>
<name>A0A117Q4U1_9ACTN</name>
<dbReference type="STRING" id="67386.AQI95_07920"/>
<evidence type="ECO:0000313" key="3">
    <source>
        <dbReference type="Proteomes" id="UP000053127"/>
    </source>
</evidence>
<accession>A0A117Q4U1</accession>
<dbReference type="AlphaFoldDB" id="A0A117Q4U1"/>
<dbReference type="Proteomes" id="UP000053127">
    <property type="component" value="Unassembled WGS sequence"/>
</dbReference>
<keyword evidence="3" id="KW-1185">Reference proteome</keyword>
<gene>
    <name evidence="2" type="ORF">AQI95_07920</name>
</gene>
<evidence type="ECO:0008006" key="4">
    <source>
        <dbReference type="Google" id="ProtNLM"/>
    </source>
</evidence>
<evidence type="ECO:0000256" key="1">
    <source>
        <dbReference type="SAM" id="MobiDB-lite"/>
    </source>
</evidence>
<proteinExistence type="predicted"/>
<comment type="caution">
    <text evidence="2">The sequence shown here is derived from an EMBL/GenBank/DDBJ whole genome shotgun (WGS) entry which is preliminary data.</text>
</comment>
<organism evidence="2 3">
    <name type="scientific">Streptomyces yokosukanensis</name>
    <dbReference type="NCBI Taxonomy" id="67386"/>
    <lineage>
        <taxon>Bacteria</taxon>
        <taxon>Bacillati</taxon>
        <taxon>Actinomycetota</taxon>
        <taxon>Actinomycetes</taxon>
        <taxon>Kitasatosporales</taxon>
        <taxon>Streptomycetaceae</taxon>
        <taxon>Streptomyces</taxon>
    </lineage>
</organism>
<evidence type="ECO:0000313" key="2">
    <source>
        <dbReference type="EMBL" id="KUN08308.1"/>
    </source>
</evidence>
<protein>
    <recommendedName>
        <fullName evidence="4">L,D-transpeptidase</fullName>
    </recommendedName>
</protein>